<dbReference type="OrthoDB" id="2119217at2759"/>
<evidence type="ECO:0000256" key="1">
    <source>
        <dbReference type="ARBA" id="ARBA00004120"/>
    </source>
</evidence>
<comment type="caution">
    <text evidence="9">The sequence shown here is derived from an EMBL/GenBank/DDBJ whole genome shotgun (WGS) entry which is preliminary data.</text>
</comment>
<keyword evidence="11" id="KW-1185">Reference proteome</keyword>
<keyword evidence="5" id="KW-0969">Cilium</keyword>
<dbReference type="EMBL" id="CAJNOQ010028881">
    <property type="protein sequence ID" value="CAF1564878.1"/>
    <property type="molecule type" value="Genomic_DNA"/>
</dbReference>
<dbReference type="Proteomes" id="UP000681722">
    <property type="component" value="Unassembled WGS sequence"/>
</dbReference>
<feature type="non-terminal residue" evidence="9">
    <location>
        <position position="1"/>
    </location>
</feature>
<dbReference type="GO" id="GO:0031514">
    <property type="term" value="C:motile cilium"/>
    <property type="evidence" value="ECO:0007669"/>
    <property type="project" value="TreeGrafter"/>
</dbReference>
<evidence type="ECO:0000313" key="10">
    <source>
        <dbReference type="EMBL" id="CAF4426820.1"/>
    </source>
</evidence>
<comment type="similarity">
    <text evidence="2">Belongs to the IFT46 family.</text>
</comment>
<dbReference type="InterPro" id="IPR022088">
    <property type="entry name" value="Intraflagellar_transp_cmplxB"/>
</dbReference>
<protein>
    <recommendedName>
        <fullName evidence="3">Intraflagellar transport protein 46 homolog</fullName>
    </recommendedName>
</protein>
<evidence type="ECO:0000256" key="3">
    <source>
        <dbReference type="ARBA" id="ARBA00017206"/>
    </source>
</evidence>
<evidence type="ECO:0000313" key="9">
    <source>
        <dbReference type="EMBL" id="CAF1564878.1"/>
    </source>
</evidence>
<feature type="region of interest" description="Disordered" evidence="8">
    <location>
        <begin position="1"/>
        <end position="34"/>
    </location>
</feature>
<evidence type="ECO:0000256" key="6">
    <source>
        <dbReference type="ARBA" id="ARBA00023212"/>
    </source>
</evidence>
<sequence>TSAKYQSLAPSKSYDYINSSPSSSTTVDSDEEEEHNEIFENVKKQISCLELSRPKKCINLPYDEIHPVYDSDEETETSVIITTKSDDLMAQHASFLHGLDLDTLVNKYRSTKRPMKRVLMPYLGDYMPAVERPDSLADILGLARLDEPNPKQANLLSIYLKTSITAATNGKTIPSIEFAHHFNEELKEWIHIVEEQRKSRSIVQVYHRMPLRDVREFIMNTTELSTSMLREILPPTAELDCSLEELIDILCGLFDVPNHGSRIQALHQLFSVYIAYRTILVSLLQQKTFSTMNKVCSSVQGNGKKCKDEYRAEIYI</sequence>
<dbReference type="GO" id="GO:0042073">
    <property type="term" value="P:intraciliary transport"/>
    <property type="evidence" value="ECO:0007669"/>
    <property type="project" value="InterPro"/>
</dbReference>
<dbReference type="EMBL" id="CAJOBC010094658">
    <property type="protein sequence ID" value="CAF4426820.1"/>
    <property type="molecule type" value="Genomic_DNA"/>
</dbReference>
<evidence type="ECO:0000256" key="4">
    <source>
        <dbReference type="ARBA" id="ARBA00022490"/>
    </source>
</evidence>
<keyword evidence="7" id="KW-0966">Cell projection</keyword>
<evidence type="ECO:0000313" key="11">
    <source>
        <dbReference type="Proteomes" id="UP000663829"/>
    </source>
</evidence>
<dbReference type="Pfam" id="PF12317">
    <property type="entry name" value="IFT46_B_C"/>
    <property type="match status" value="1"/>
</dbReference>
<dbReference type="AlphaFoldDB" id="A0A815Y2T2"/>
<evidence type="ECO:0000256" key="8">
    <source>
        <dbReference type="SAM" id="MobiDB-lite"/>
    </source>
</evidence>
<accession>A0A815Y2T2</accession>
<gene>
    <name evidence="9" type="ORF">GPM918_LOCUS40011</name>
    <name evidence="10" type="ORF">SRO942_LOCUS40921</name>
</gene>
<keyword evidence="4" id="KW-0963">Cytoplasm</keyword>
<organism evidence="9 11">
    <name type="scientific">Didymodactylos carnosus</name>
    <dbReference type="NCBI Taxonomy" id="1234261"/>
    <lineage>
        <taxon>Eukaryota</taxon>
        <taxon>Metazoa</taxon>
        <taxon>Spiralia</taxon>
        <taxon>Gnathifera</taxon>
        <taxon>Rotifera</taxon>
        <taxon>Eurotatoria</taxon>
        <taxon>Bdelloidea</taxon>
        <taxon>Philodinida</taxon>
        <taxon>Philodinidae</taxon>
        <taxon>Didymodactylos</taxon>
    </lineage>
</organism>
<proteinExistence type="inferred from homology"/>
<dbReference type="Proteomes" id="UP000663829">
    <property type="component" value="Unassembled WGS sequence"/>
</dbReference>
<dbReference type="GO" id="GO:0060271">
    <property type="term" value="P:cilium assembly"/>
    <property type="evidence" value="ECO:0007669"/>
    <property type="project" value="TreeGrafter"/>
</dbReference>
<name>A0A815Y2T2_9BILA</name>
<dbReference type="PANTHER" id="PTHR13376:SF0">
    <property type="entry name" value="INTRAFLAGELLAR TRANSPORT PROTEIN 46 HOMOLOG"/>
    <property type="match status" value="1"/>
</dbReference>
<keyword evidence="6" id="KW-0206">Cytoskeleton</keyword>
<evidence type="ECO:0000256" key="7">
    <source>
        <dbReference type="ARBA" id="ARBA00023273"/>
    </source>
</evidence>
<evidence type="ECO:0000256" key="5">
    <source>
        <dbReference type="ARBA" id="ARBA00023069"/>
    </source>
</evidence>
<comment type="subcellular location">
    <subcellularLocation>
        <location evidence="1">Cytoplasm</location>
        <location evidence="1">Cytoskeleton</location>
        <location evidence="1">Cilium basal body</location>
    </subcellularLocation>
</comment>
<reference evidence="9" key="1">
    <citation type="submission" date="2021-02" db="EMBL/GenBank/DDBJ databases">
        <authorList>
            <person name="Nowell W R."/>
        </authorList>
    </citation>
    <scope>NUCLEOTIDE SEQUENCE</scope>
</reference>
<feature type="compositionally biased region" description="Polar residues" evidence="8">
    <location>
        <begin position="1"/>
        <end position="10"/>
    </location>
</feature>
<evidence type="ECO:0000256" key="2">
    <source>
        <dbReference type="ARBA" id="ARBA00007700"/>
    </source>
</evidence>
<dbReference type="PANTHER" id="PTHR13376">
    <property type="entry name" value="INTRAFLAGELLAR TRANSPORT PROTEIN 46 HOMOLOG"/>
    <property type="match status" value="1"/>
</dbReference>
<dbReference type="GO" id="GO:0030992">
    <property type="term" value="C:intraciliary transport particle B"/>
    <property type="evidence" value="ECO:0007669"/>
    <property type="project" value="TreeGrafter"/>
</dbReference>
<dbReference type="GO" id="GO:0005815">
    <property type="term" value="C:microtubule organizing center"/>
    <property type="evidence" value="ECO:0007669"/>
    <property type="project" value="TreeGrafter"/>
</dbReference>